<evidence type="ECO:0000256" key="3">
    <source>
        <dbReference type="ARBA" id="ARBA00022801"/>
    </source>
</evidence>
<evidence type="ECO:0000313" key="7">
    <source>
        <dbReference type="Proteomes" id="UP000521943"/>
    </source>
</evidence>
<feature type="chain" id="PRO_5034351706" description="Carboxylic ester hydrolase" evidence="4">
    <location>
        <begin position="21"/>
        <end position="371"/>
    </location>
</feature>
<evidence type="ECO:0000256" key="2">
    <source>
        <dbReference type="ARBA" id="ARBA00022729"/>
    </source>
</evidence>
<gene>
    <name evidence="6" type="ORF">DFP72DRAFT_461906</name>
</gene>
<dbReference type="InterPro" id="IPR000254">
    <property type="entry name" value="CBD"/>
</dbReference>
<dbReference type="Pfam" id="PF10503">
    <property type="entry name" value="Esterase_PHB"/>
    <property type="match status" value="1"/>
</dbReference>
<evidence type="ECO:0000259" key="5">
    <source>
        <dbReference type="PROSITE" id="PS51164"/>
    </source>
</evidence>
<keyword evidence="3 4" id="KW-0378">Hydrolase</keyword>
<keyword evidence="4" id="KW-0964">Secreted</keyword>
<accession>A0A8H6M4M2</accession>
<dbReference type="InterPro" id="IPR050955">
    <property type="entry name" value="Plant_Biomass_Hydrol_Est"/>
</dbReference>
<feature type="domain" description="CBM1" evidence="5">
    <location>
        <begin position="19"/>
        <end position="55"/>
    </location>
</feature>
<dbReference type="EMBL" id="JACGCI010000046">
    <property type="protein sequence ID" value="KAF6752016.1"/>
    <property type="molecule type" value="Genomic_DNA"/>
</dbReference>
<comment type="caution">
    <text evidence="6">The sequence shown here is derived from an EMBL/GenBank/DDBJ whole genome shotgun (WGS) entry which is preliminary data.</text>
</comment>
<dbReference type="SMART" id="SM00236">
    <property type="entry name" value="fCBD"/>
    <property type="match status" value="1"/>
</dbReference>
<protein>
    <recommendedName>
        <fullName evidence="4">Carboxylic ester hydrolase</fullName>
        <ecNumber evidence="4">3.1.1.-</ecNumber>
    </recommendedName>
</protein>
<dbReference type="InterPro" id="IPR010126">
    <property type="entry name" value="Esterase_phb"/>
</dbReference>
<dbReference type="PROSITE" id="PS00562">
    <property type="entry name" value="CBM1_1"/>
    <property type="match status" value="1"/>
</dbReference>
<dbReference type="OrthoDB" id="2425929at2759"/>
<keyword evidence="7" id="KW-1185">Reference proteome</keyword>
<dbReference type="PANTHER" id="PTHR43037:SF5">
    <property type="entry name" value="FERULOYL ESTERASE"/>
    <property type="match status" value="1"/>
</dbReference>
<name>A0A8H6M4M2_9AGAR</name>
<dbReference type="Proteomes" id="UP000521943">
    <property type="component" value="Unassembled WGS sequence"/>
</dbReference>
<feature type="signal peptide" evidence="4">
    <location>
        <begin position="1"/>
        <end position="20"/>
    </location>
</feature>
<dbReference type="GO" id="GO:0052689">
    <property type="term" value="F:carboxylic ester hydrolase activity"/>
    <property type="evidence" value="ECO:0007669"/>
    <property type="project" value="UniProtKB-KW"/>
</dbReference>
<dbReference type="EC" id="3.1.1.-" evidence="4"/>
<dbReference type="Pfam" id="PF00734">
    <property type="entry name" value="CBM_1"/>
    <property type="match status" value="1"/>
</dbReference>
<dbReference type="NCBIfam" id="TIGR01840">
    <property type="entry name" value="esterase_phb"/>
    <property type="match status" value="1"/>
</dbReference>
<dbReference type="GO" id="GO:0045493">
    <property type="term" value="P:xylan catabolic process"/>
    <property type="evidence" value="ECO:0007669"/>
    <property type="project" value="UniProtKB-UniRule"/>
</dbReference>
<dbReference type="AlphaFoldDB" id="A0A8H6M4M2"/>
<comment type="similarity">
    <text evidence="4">Belongs to the carbohydrate esterase 1 (CE1) family.</text>
</comment>
<evidence type="ECO:0000313" key="6">
    <source>
        <dbReference type="EMBL" id="KAF6752016.1"/>
    </source>
</evidence>
<evidence type="ECO:0000256" key="4">
    <source>
        <dbReference type="RuleBase" id="RU367147"/>
    </source>
</evidence>
<dbReference type="PANTHER" id="PTHR43037">
    <property type="entry name" value="UNNAMED PRODUCT-RELATED"/>
    <property type="match status" value="1"/>
</dbReference>
<evidence type="ECO:0000256" key="1">
    <source>
        <dbReference type="ARBA" id="ARBA00022487"/>
    </source>
</evidence>
<keyword evidence="1 4" id="KW-0719">Serine esterase</keyword>
<dbReference type="InterPro" id="IPR029058">
    <property type="entry name" value="AB_hydrolase_fold"/>
</dbReference>
<dbReference type="GO" id="GO:0030248">
    <property type="term" value="F:cellulose binding"/>
    <property type="evidence" value="ECO:0007669"/>
    <property type="project" value="InterPro"/>
</dbReference>
<organism evidence="6 7">
    <name type="scientific">Ephemerocybe angulata</name>
    <dbReference type="NCBI Taxonomy" id="980116"/>
    <lineage>
        <taxon>Eukaryota</taxon>
        <taxon>Fungi</taxon>
        <taxon>Dikarya</taxon>
        <taxon>Basidiomycota</taxon>
        <taxon>Agaricomycotina</taxon>
        <taxon>Agaricomycetes</taxon>
        <taxon>Agaricomycetidae</taxon>
        <taxon>Agaricales</taxon>
        <taxon>Agaricineae</taxon>
        <taxon>Psathyrellaceae</taxon>
        <taxon>Ephemerocybe</taxon>
    </lineage>
</organism>
<keyword evidence="4" id="KW-0624">Polysaccharide degradation</keyword>
<keyword evidence="2 4" id="KW-0732">Signal</keyword>
<comment type="subcellular location">
    <subcellularLocation>
        <location evidence="4">Secreted</location>
    </subcellularLocation>
</comment>
<proteinExistence type="inferred from homology"/>
<sequence>MQVLLSLVSLVVFSVAPTVAVPPYGQCGGSGYNGSKDCDPGSTCVKLNDWYSQCQPGASGPTSVPTTTSTITTTTSITTTSTTTTTATAPATSIPAGALTRLSASFGSNPSNVAIYIYKPSNVNTNPGLLLALHGCGGTAQQYFSGSGFKQLADQRGFIIIYGSAANDQNCWDVTRAASLKHDGGSDSLGLANAVRYAITEWGINRDKVFVTGTSSGAMMTNVMTAVYPDIFKGGAVFAGVAMSCLSKGNAPVFPADPCAAGSVNRTPQQWGDLVRGAYPGYAGGYPKLQLWHGTSDPILNYTNLNEEVKQWTNVHSISQTAVSTSAGVPKSNWSKSVYGAGQVESYTGQGSGHGLPESGTEVSAIDFFGL</sequence>
<dbReference type="Gene3D" id="3.40.50.1820">
    <property type="entry name" value="alpha/beta hydrolase"/>
    <property type="match status" value="1"/>
</dbReference>
<keyword evidence="4" id="KW-0119">Carbohydrate metabolism</keyword>
<dbReference type="PROSITE" id="PS51164">
    <property type="entry name" value="CBM1_2"/>
    <property type="match status" value="1"/>
</dbReference>
<dbReference type="SUPFAM" id="SSF53474">
    <property type="entry name" value="alpha/beta-Hydrolases"/>
    <property type="match status" value="2"/>
</dbReference>
<dbReference type="GO" id="GO:0005576">
    <property type="term" value="C:extracellular region"/>
    <property type="evidence" value="ECO:0007669"/>
    <property type="project" value="UniProtKB-SubCell"/>
</dbReference>
<comment type="function">
    <text evidence="4">Esterase involved in the hydrolysis of xylan, a major structural heterogeneous polysaccharide found in plant biomass representing the second most abundant polysaccharide in the biosphere, after cellulose.</text>
</comment>
<reference evidence="6 7" key="1">
    <citation type="submission" date="2020-07" db="EMBL/GenBank/DDBJ databases">
        <title>Comparative genomics of pyrophilous fungi reveals a link between fire events and developmental genes.</title>
        <authorList>
            <consortium name="DOE Joint Genome Institute"/>
            <person name="Steindorff A.S."/>
            <person name="Carver A."/>
            <person name="Calhoun S."/>
            <person name="Stillman K."/>
            <person name="Liu H."/>
            <person name="Lipzen A."/>
            <person name="Pangilinan J."/>
            <person name="Labutti K."/>
            <person name="Bruns T.D."/>
            <person name="Grigoriev I.V."/>
        </authorList>
    </citation>
    <scope>NUCLEOTIDE SEQUENCE [LARGE SCALE GENOMIC DNA]</scope>
    <source>
        <strain evidence="6 7">CBS 144469</strain>
    </source>
</reference>